<feature type="domain" description="DUF4352" evidence="4">
    <location>
        <begin position="68"/>
        <end position="178"/>
    </location>
</feature>
<evidence type="ECO:0000256" key="2">
    <source>
        <dbReference type="SAM" id="MobiDB-lite"/>
    </source>
</evidence>
<feature type="chain" id="PRO_5046034917" evidence="3">
    <location>
        <begin position="26"/>
        <end position="194"/>
    </location>
</feature>
<dbReference type="Gene3D" id="2.60.40.1240">
    <property type="match status" value="1"/>
</dbReference>
<evidence type="ECO:0000259" key="4">
    <source>
        <dbReference type="Pfam" id="PF11611"/>
    </source>
</evidence>
<dbReference type="EMBL" id="JACSQB010000019">
    <property type="protein sequence ID" value="MBD8045891.1"/>
    <property type="molecule type" value="Genomic_DNA"/>
</dbReference>
<evidence type="ECO:0000256" key="3">
    <source>
        <dbReference type="SAM" id="SignalP"/>
    </source>
</evidence>
<feature type="region of interest" description="Disordered" evidence="2">
    <location>
        <begin position="28"/>
        <end position="63"/>
    </location>
</feature>
<protein>
    <submittedName>
        <fullName evidence="5">DUF4352 domain-containing protein</fullName>
    </submittedName>
</protein>
<dbReference type="Proteomes" id="UP000627166">
    <property type="component" value="Unassembled WGS sequence"/>
</dbReference>
<feature type="signal peptide" evidence="3">
    <location>
        <begin position="1"/>
        <end position="25"/>
    </location>
</feature>
<evidence type="ECO:0000313" key="5">
    <source>
        <dbReference type="EMBL" id="MBD8045891.1"/>
    </source>
</evidence>
<evidence type="ECO:0000256" key="1">
    <source>
        <dbReference type="ARBA" id="ARBA00022729"/>
    </source>
</evidence>
<feature type="compositionally biased region" description="Basic and acidic residues" evidence="2">
    <location>
        <begin position="29"/>
        <end position="63"/>
    </location>
</feature>
<comment type="caution">
    <text evidence="5">The sequence shown here is derived from an EMBL/GenBank/DDBJ whole genome shotgun (WGS) entry which is preliminary data.</text>
</comment>
<dbReference type="Pfam" id="PF11611">
    <property type="entry name" value="DUF4352"/>
    <property type="match status" value="1"/>
</dbReference>
<reference evidence="5 6" key="1">
    <citation type="submission" date="2020-08" db="EMBL/GenBank/DDBJ databases">
        <title>A Genomic Blueprint of the Chicken Gut Microbiome.</title>
        <authorList>
            <person name="Gilroy R."/>
            <person name="Ravi A."/>
            <person name="Getino M."/>
            <person name="Pursley I."/>
            <person name="Horton D.L."/>
            <person name="Alikhan N.-F."/>
            <person name="Baker D."/>
            <person name="Gharbi K."/>
            <person name="Hall N."/>
            <person name="Watson M."/>
            <person name="Adriaenssens E.M."/>
            <person name="Foster-Nyarko E."/>
            <person name="Jarju S."/>
            <person name="Secka A."/>
            <person name="Antonio M."/>
            <person name="Oren A."/>
            <person name="Chaudhuri R."/>
            <person name="La Ragione R.M."/>
            <person name="Hildebrand F."/>
            <person name="Pallen M.J."/>
        </authorList>
    </citation>
    <scope>NUCLEOTIDE SEQUENCE [LARGE SCALE GENOMIC DNA]</scope>
    <source>
        <strain evidence="5 6">N37</strain>
    </source>
</reference>
<dbReference type="RefSeq" id="WP_191738867.1">
    <property type="nucleotide sequence ID" value="NZ_JACSQB010000019.1"/>
</dbReference>
<accession>A0ABR8YNW9</accession>
<dbReference type="InterPro" id="IPR029051">
    <property type="entry name" value="DUF4352"/>
</dbReference>
<proteinExistence type="predicted"/>
<organism evidence="5 6">
    <name type="scientific">Clostridium faecium</name>
    <dbReference type="NCBI Taxonomy" id="2762223"/>
    <lineage>
        <taxon>Bacteria</taxon>
        <taxon>Bacillati</taxon>
        <taxon>Bacillota</taxon>
        <taxon>Clostridia</taxon>
        <taxon>Eubacteriales</taxon>
        <taxon>Clostridiaceae</taxon>
        <taxon>Clostridium</taxon>
    </lineage>
</organism>
<keyword evidence="6" id="KW-1185">Reference proteome</keyword>
<sequence length="194" mass="21582">MINKKFKLICASLAAIFLLTFTACSSNNKKTDENTTKPKTEEQKEDKKQEENNTDKKDNKKEEVKELKVGDTFEQDDFKVTINKVREVKPTNDFLKPSEGDKWVAVDVTIENIGNEDATISSALGFKLLDKDGRNFDMAIVTDLNGSLNGTLAAGRKMTGETAFSVPVDTQEVELEVKLKLGGKPNYVKATIEQ</sequence>
<gene>
    <name evidence="5" type="ORF">H9637_02355</name>
</gene>
<dbReference type="PROSITE" id="PS51257">
    <property type="entry name" value="PROKAR_LIPOPROTEIN"/>
    <property type="match status" value="1"/>
</dbReference>
<name>A0ABR8YNW9_9CLOT</name>
<evidence type="ECO:0000313" key="6">
    <source>
        <dbReference type="Proteomes" id="UP000627166"/>
    </source>
</evidence>
<dbReference type="InterPro" id="IPR029050">
    <property type="entry name" value="Immunoprotect_excell_Ig-like"/>
</dbReference>
<keyword evidence="1 3" id="KW-0732">Signal</keyword>